<protein>
    <submittedName>
        <fullName evidence="1">Uncharacterized protein</fullName>
    </submittedName>
</protein>
<evidence type="ECO:0000313" key="2">
    <source>
        <dbReference type="Proteomes" id="UP000422108"/>
    </source>
</evidence>
<sequence length="220" mass="25388">MLPLQKAIPGVEDYSKMKILGSGMSINKYGLKDIYESNAFYVVLNNFDVVQGLYKITDSPILFFAHDYHSNRFDRVIAKSDKNKLKEYLWQNNVYTFLHKKNINQQNSTSEINYPADRLSWIKNLKYYIKSQSNIEYFEKSTDSLLGFSSSLHSPLSLPIGNDFIAEVNLYGMDLYIYQNTLKFDNSEVGAHAGLIFNANRILLKYLSGKRPDLKVAFFN</sequence>
<gene>
    <name evidence="1" type="ORF">DSCOOX_15260</name>
</gene>
<reference evidence="1 2" key="1">
    <citation type="submission" date="2019-11" db="EMBL/GenBank/DDBJ databases">
        <title>Comparative genomics of hydrocarbon-degrading Desulfosarcina strains.</title>
        <authorList>
            <person name="Watanabe M."/>
            <person name="Kojima H."/>
            <person name="Fukui M."/>
        </authorList>
    </citation>
    <scope>NUCLEOTIDE SEQUENCE [LARGE SCALE GENOMIC DNA]</scope>
    <source>
        <strain evidence="2">oXyS1</strain>
    </source>
</reference>
<name>A0A5K8A7B9_9BACT</name>
<accession>A0A5K8A7B9</accession>
<organism evidence="1 2">
    <name type="scientific">Desulfosarcina ovata subsp. ovata</name>
    <dbReference type="NCBI Taxonomy" id="2752305"/>
    <lineage>
        <taxon>Bacteria</taxon>
        <taxon>Pseudomonadati</taxon>
        <taxon>Thermodesulfobacteriota</taxon>
        <taxon>Desulfobacteria</taxon>
        <taxon>Desulfobacterales</taxon>
        <taxon>Desulfosarcinaceae</taxon>
        <taxon>Desulfosarcina</taxon>
    </lineage>
</organism>
<proteinExistence type="predicted"/>
<dbReference type="AlphaFoldDB" id="A0A5K8A7B9"/>
<evidence type="ECO:0000313" key="1">
    <source>
        <dbReference type="EMBL" id="BBO88346.1"/>
    </source>
</evidence>
<dbReference type="Proteomes" id="UP000422108">
    <property type="component" value="Chromosome"/>
</dbReference>
<dbReference type="EMBL" id="AP021879">
    <property type="protein sequence ID" value="BBO88346.1"/>
    <property type="molecule type" value="Genomic_DNA"/>
</dbReference>
<keyword evidence="2" id="KW-1185">Reference proteome</keyword>
<dbReference type="RefSeq" id="WP_155309671.1">
    <property type="nucleotide sequence ID" value="NZ_AP021879.1"/>
</dbReference>